<feature type="non-terminal residue" evidence="1">
    <location>
        <position position="1"/>
    </location>
</feature>
<evidence type="ECO:0000313" key="3">
    <source>
        <dbReference type="Proteomes" id="UP000677228"/>
    </source>
</evidence>
<organism evidence="1 3">
    <name type="scientific">Didymodactylos carnosus</name>
    <dbReference type="NCBI Taxonomy" id="1234261"/>
    <lineage>
        <taxon>Eukaryota</taxon>
        <taxon>Metazoa</taxon>
        <taxon>Spiralia</taxon>
        <taxon>Gnathifera</taxon>
        <taxon>Rotifera</taxon>
        <taxon>Eurotatoria</taxon>
        <taxon>Bdelloidea</taxon>
        <taxon>Philodinida</taxon>
        <taxon>Philodinidae</taxon>
        <taxon>Didymodactylos</taxon>
    </lineage>
</organism>
<sequence length="193" mass="22512">MRRTRINLQKNKSYNTSESILNRLRLLFSKTNHNNIIKLSRNNPENIEEDSSISNNSKRRSPSILIKNQTNLALSSSTNDILPIKQLSNEIWKPEDHLNILSVDSKQQINEEQNNLSHNNSEQNLFQYQPSYITFKRMEQLRINQDLSHSSSFVSFHEKSKIDYSLYSKSLSPSINQHRDSIISNTSNNYRTS</sequence>
<evidence type="ECO:0000313" key="2">
    <source>
        <dbReference type="EMBL" id="CAF4467027.1"/>
    </source>
</evidence>
<dbReference type="Proteomes" id="UP000682733">
    <property type="component" value="Unassembled WGS sequence"/>
</dbReference>
<name>A0A8S2G6M8_9BILA</name>
<gene>
    <name evidence="1" type="ORF">OVA965_LOCUS43999</name>
    <name evidence="2" type="ORF">TMI583_LOCUS46513</name>
</gene>
<dbReference type="EMBL" id="CAJOBA010086814">
    <property type="protein sequence ID" value="CAF4467027.1"/>
    <property type="molecule type" value="Genomic_DNA"/>
</dbReference>
<protein>
    <submittedName>
        <fullName evidence="1">Uncharacterized protein</fullName>
    </submittedName>
</protein>
<accession>A0A8S2G6M8</accession>
<proteinExistence type="predicted"/>
<dbReference type="AlphaFoldDB" id="A0A8S2G6M8"/>
<comment type="caution">
    <text evidence="1">The sequence shown here is derived from an EMBL/GenBank/DDBJ whole genome shotgun (WGS) entry which is preliminary data.</text>
</comment>
<reference evidence="1" key="1">
    <citation type="submission" date="2021-02" db="EMBL/GenBank/DDBJ databases">
        <authorList>
            <person name="Nowell W R."/>
        </authorList>
    </citation>
    <scope>NUCLEOTIDE SEQUENCE</scope>
</reference>
<evidence type="ECO:0000313" key="1">
    <source>
        <dbReference type="EMBL" id="CAF1635941.1"/>
    </source>
</evidence>
<dbReference type="EMBL" id="CAJNOK010060590">
    <property type="protein sequence ID" value="CAF1635941.1"/>
    <property type="molecule type" value="Genomic_DNA"/>
</dbReference>
<dbReference type="Proteomes" id="UP000677228">
    <property type="component" value="Unassembled WGS sequence"/>
</dbReference>